<comment type="caution">
    <text evidence="2">The sequence shown here is derived from an EMBL/GenBank/DDBJ whole genome shotgun (WGS) entry which is preliminary data.</text>
</comment>
<evidence type="ECO:0008006" key="4">
    <source>
        <dbReference type="Google" id="ProtNLM"/>
    </source>
</evidence>
<dbReference type="OrthoDB" id="3628158at2"/>
<proteinExistence type="predicted"/>
<feature type="transmembrane region" description="Helical" evidence="1">
    <location>
        <begin position="16"/>
        <end position="37"/>
    </location>
</feature>
<keyword evidence="3" id="KW-1185">Reference proteome</keyword>
<sequence>MSTMNEMSTKRERRTIYIVIGAALVVLLIIGLITYSAGKSNREAEDKANQLIGALHQAGIQRTPSVEQITGVLGDDGGALCADPSEALSKAILYGMIANGAGGPGARPVIADSRIIKGQLLVIKIYCPDELPKFQQYVDQLEYDDTINE</sequence>
<accession>A0A561B815</accession>
<dbReference type="EMBL" id="VIVK01000002">
    <property type="protein sequence ID" value="TWD74832.1"/>
    <property type="molecule type" value="Genomic_DNA"/>
</dbReference>
<gene>
    <name evidence="2" type="ORF">FB561_6266</name>
</gene>
<dbReference type="Proteomes" id="UP000318380">
    <property type="component" value="Unassembled WGS sequence"/>
</dbReference>
<keyword evidence="1" id="KW-0472">Membrane</keyword>
<evidence type="ECO:0000313" key="3">
    <source>
        <dbReference type="Proteomes" id="UP000318380"/>
    </source>
</evidence>
<dbReference type="AlphaFoldDB" id="A0A561B815"/>
<organism evidence="2 3">
    <name type="scientific">Kribbella amoyensis</name>
    <dbReference type="NCBI Taxonomy" id="996641"/>
    <lineage>
        <taxon>Bacteria</taxon>
        <taxon>Bacillati</taxon>
        <taxon>Actinomycetota</taxon>
        <taxon>Actinomycetes</taxon>
        <taxon>Propionibacteriales</taxon>
        <taxon>Kribbellaceae</taxon>
        <taxon>Kribbella</taxon>
    </lineage>
</organism>
<name>A0A561B815_9ACTN</name>
<evidence type="ECO:0000313" key="2">
    <source>
        <dbReference type="EMBL" id="TWD74832.1"/>
    </source>
</evidence>
<evidence type="ECO:0000256" key="1">
    <source>
        <dbReference type="SAM" id="Phobius"/>
    </source>
</evidence>
<dbReference type="RefSeq" id="WP_145813607.1">
    <property type="nucleotide sequence ID" value="NZ_VIVK01000002.1"/>
</dbReference>
<reference evidence="2 3" key="1">
    <citation type="submission" date="2019-06" db="EMBL/GenBank/DDBJ databases">
        <title>Sequencing the genomes of 1000 actinobacteria strains.</title>
        <authorList>
            <person name="Klenk H.-P."/>
        </authorList>
    </citation>
    <scope>NUCLEOTIDE SEQUENCE [LARGE SCALE GENOMIC DNA]</scope>
    <source>
        <strain evidence="2 3">DSM 24683</strain>
    </source>
</reference>
<protein>
    <recommendedName>
        <fullName evidence="4">DUF732 domain-containing protein</fullName>
    </recommendedName>
</protein>
<keyword evidence="1" id="KW-1133">Transmembrane helix</keyword>
<keyword evidence="1" id="KW-0812">Transmembrane</keyword>